<keyword evidence="8" id="KW-0547">Nucleotide-binding</keyword>
<dbReference type="InterPro" id="IPR003594">
    <property type="entry name" value="HATPase_dom"/>
</dbReference>
<dbReference type="PROSITE" id="PS50885">
    <property type="entry name" value="HAMP"/>
    <property type="match status" value="1"/>
</dbReference>
<keyword evidence="11 14" id="KW-1133">Transmembrane helix</keyword>
<keyword evidence="10" id="KW-0067">ATP-binding</keyword>
<dbReference type="RefSeq" id="WP_318798737.1">
    <property type="nucleotide sequence ID" value="NZ_JARUJP010000019.1"/>
</dbReference>
<evidence type="ECO:0000256" key="2">
    <source>
        <dbReference type="ARBA" id="ARBA00004651"/>
    </source>
</evidence>
<evidence type="ECO:0000256" key="3">
    <source>
        <dbReference type="ARBA" id="ARBA00012438"/>
    </source>
</evidence>
<keyword evidence="18" id="KW-1185">Reference proteome</keyword>
<dbReference type="InterPro" id="IPR003660">
    <property type="entry name" value="HAMP_dom"/>
</dbReference>
<feature type="transmembrane region" description="Helical" evidence="14">
    <location>
        <begin position="12"/>
        <end position="33"/>
    </location>
</feature>
<dbReference type="GO" id="GO:0016301">
    <property type="term" value="F:kinase activity"/>
    <property type="evidence" value="ECO:0007669"/>
    <property type="project" value="UniProtKB-KW"/>
</dbReference>
<evidence type="ECO:0000313" key="17">
    <source>
        <dbReference type="EMBL" id="MDW8802393.1"/>
    </source>
</evidence>
<dbReference type="InterPro" id="IPR005467">
    <property type="entry name" value="His_kinase_dom"/>
</dbReference>
<dbReference type="Pfam" id="PF00512">
    <property type="entry name" value="HisKA"/>
    <property type="match status" value="1"/>
</dbReference>
<dbReference type="SMART" id="SM00388">
    <property type="entry name" value="HisKA"/>
    <property type="match status" value="1"/>
</dbReference>
<evidence type="ECO:0000256" key="13">
    <source>
        <dbReference type="ARBA" id="ARBA00023136"/>
    </source>
</evidence>
<evidence type="ECO:0000259" key="15">
    <source>
        <dbReference type="PROSITE" id="PS50109"/>
    </source>
</evidence>
<dbReference type="InterPro" id="IPR036890">
    <property type="entry name" value="HATPase_C_sf"/>
</dbReference>
<proteinExistence type="predicted"/>
<evidence type="ECO:0000256" key="12">
    <source>
        <dbReference type="ARBA" id="ARBA00023012"/>
    </source>
</evidence>
<keyword evidence="4" id="KW-1003">Cell membrane</keyword>
<protein>
    <recommendedName>
        <fullName evidence="3">histidine kinase</fullName>
        <ecNumber evidence="3">2.7.13.3</ecNumber>
    </recommendedName>
</protein>
<dbReference type="Gene3D" id="3.30.565.10">
    <property type="entry name" value="Histidine kinase-like ATPase, C-terminal domain"/>
    <property type="match status" value="1"/>
</dbReference>
<dbReference type="InterPro" id="IPR050398">
    <property type="entry name" value="HssS/ArlS-like"/>
</dbReference>
<dbReference type="PROSITE" id="PS50109">
    <property type="entry name" value="HIS_KIN"/>
    <property type="match status" value="1"/>
</dbReference>
<keyword evidence="7 14" id="KW-0812">Transmembrane</keyword>
<evidence type="ECO:0000256" key="10">
    <source>
        <dbReference type="ARBA" id="ARBA00022840"/>
    </source>
</evidence>
<keyword evidence="9 17" id="KW-0418">Kinase</keyword>
<comment type="catalytic activity">
    <reaction evidence="1">
        <text>ATP + protein L-histidine = ADP + protein N-phospho-L-histidine.</text>
        <dbReference type="EC" id="2.7.13.3"/>
    </reaction>
</comment>
<keyword evidence="12" id="KW-0902">Two-component regulatory system</keyword>
<dbReference type="CDD" id="cd00082">
    <property type="entry name" value="HisKA"/>
    <property type="match status" value="1"/>
</dbReference>
<dbReference type="CDD" id="cd00075">
    <property type="entry name" value="HATPase"/>
    <property type="match status" value="1"/>
</dbReference>
<dbReference type="Proteomes" id="UP001281656">
    <property type="component" value="Unassembled WGS sequence"/>
</dbReference>
<comment type="subcellular location">
    <subcellularLocation>
        <location evidence="2">Cell membrane</location>
        <topology evidence="2">Multi-pass membrane protein</topology>
    </subcellularLocation>
</comment>
<evidence type="ECO:0000256" key="11">
    <source>
        <dbReference type="ARBA" id="ARBA00022989"/>
    </source>
</evidence>
<dbReference type="Pfam" id="PF00672">
    <property type="entry name" value="HAMP"/>
    <property type="match status" value="1"/>
</dbReference>
<dbReference type="InterPro" id="IPR004358">
    <property type="entry name" value="Sig_transdc_His_kin-like_C"/>
</dbReference>
<dbReference type="SUPFAM" id="SSF158472">
    <property type="entry name" value="HAMP domain-like"/>
    <property type="match status" value="1"/>
</dbReference>
<dbReference type="PANTHER" id="PTHR45528:SF1">
    <property type="entry name" value="SENSOR HISTIDINE KINASE CPXA"/>
    <property type="match status" value="1"/>
</dbReference>
<feature type="domain" description="HAMP" evidence="16">
    <location>
        <begin position="201"/>
        <end position="253"/>
    </location>
</feature>
<dbReference type="EC" id="2.7.13.3" evidence="3"/>
<dbReference type="PRINTS" id="PR00344">
    <property type="entry name" value="BCTRLSENSOR"/>
</dbReference>
<dbReference type="CDD" id="cd06225">
    <property type="entry name" value="HAMP"/>
    <property type="match status" value="1"/>
</dbReference>
<name>A0ABU4JW53_9CLOT</name>
<keyword evidence="13 14" id="KW-0472">Membrane</keyword>
<dbReference type="PANTHER" id="PTHR45528">
    <property type="entry name" value="SENSOR HISTIDINE KINASE CPXA"/>
    <property type="match status" value="1"/>
</dbReference>
<dbReference type="SUPFAM" id="SSF47384">
    <property type="entry name" value="Homodimeric domain of signal transducing histidine kinase"/>
    <property type="match status" value="1"/>
</dbReference>
<dbReference type="InterPro" id="IPR003661">
    <property type="entry name" value="HisK_dim/P_dom"/>
</dbReference>
<evidence type="ECO:0000256" key="4">
    <source>
        <dbReference type="ARBA" id="ARBA00022475"/>
    </source>
</evidence>
<dbReference type="Gene3D" id="1.10.287.130">
    <property type="match status" value="1"/>
</dbReference>
<dbReference type="InterPro" id="IPR036097">
    <property type="entry name" value="HisK_dim/P_sf"/>
</dbReference>
<evidence type="ECO:0000259" key="16">
    <source>
        <dbReference type="PROSITE" id="PS50885"/>
    </source>
</evidence>
<reference evidence="17 18" key="1">
    <citation type="submission" date="2023-04" db="EMBL/GenBank/DDBJ databases">
        <title>Clostridium tannerae sp. nov., isolated from the fecal material of an alpaca.</title>
        <authorList>
            <person name="Miller S."/>
            <person name="Hendry M."/>
            <person name="King J."/>
            <person name="Sankaranarayanan K."/>
            <person name="Lawson P.A."/>
        </authorList>
    </citation>
    <scope>NUCLEOTIDE SEQUENCE [LARGE SCALE GENOMIC DNA]</scope>
    <source>
        <strain evidence="17 18">A1-XYC3</strain>
    </source>
</reference>
<comment type="caution">
    <text evidence="17">The sequence shown here is derived from an EMBL/GenBank/DDBJ whole genome shotgun (WGS) entry which is preliminary data.</text>
</comment>
<evidence type="ECO:0000256" key="6">
    <source>
        <dbReference type="ARBA" id="ARBA00022679"/>
    </source>
</evidence>
<accession>A0ABU4JW53</accession>
<dbReference type="SUPFAM" id="SSF55874">
    <property type="entry name" value="ATPase domain of HSP90 chaperone/DNA topoisomerase II/histidine kinase"/>
    <property type="match status" value="1"/>
</dbReference>
<sequence length="501" mass="58120">MSIKLKMLTCNMIMVITCTIFFLLDIWTINYYFSMQLYKEYDMIPPKEKAVRINSYVDVKAINLRNFDEIRGISIRTPELFKDQRFLEELNKNFEKNNCYIIIEKDNQITFNGMNKENLDVNKLLQFNYESRDKAGRYYIEGNFIIRQIEFYNSGGKGSVFTVTDTTKFYNIVKSSLTIGIISLILIIALVSTIFTLIMSRAILNPLKSLKNSTDKIKNGELDFKVQIDSKDEIGDLCYAFDSMREKLKESLDVQNQYESNRKELISNISHDLKTPITSIKGYVEGIRDGIADNPEKMKRYIETIHNKAVSMDKLIDELFLYSKLDLNKVPFNFEAVDIEAYMQDIVEELQFELEKKYIEISFQYNYSKKILVKMDREKINRVINNIIGNSVKYMDRENGKIDIDLSGDEESVVLTIKDNGKGISRDAIPLVFNRFYREDSARTSKNGGSGLGLAICEKIIKEHGGEIWLDSERNKGTSVSFKLEIINIEKGECYEENINY</sequence>
<dbReference type="SMART" id="SM00304">
    <property type="entry name" value="HAMP"/>
    <property type="match status" value="1"/>
</dbReference>
<dbReference type="Gene3D" id="6.10.340.10">
    <property type="match status" value="1"/>
</dbReference>
<dbReference type="Pfam" id="PF02518">
    <property type="entry name" value="HATPase_c"/>
    <property type="match status" value="1"/>
</dbReference>
<evidence type="ECO:0000256" key="9">
    <source>
        <dbReference type="ARBA" id="ARBA00022777"/>
    </source>
</evidence>
<feature type="domain" description="Histidine kinase" evidence="15">
    <location>
        <begin position="268"/>
        <end position="488"/>
    </location>
</feature>
<evidence type="ECO:0000256" key="1">
    <source>
        <dbReference type="ARBA" id="ARBA00000085"/>
    </source>
</evidence>
<evidence type="ECO:0000256" key="5">
    <source>
        <dbReference type="ARBA" id="ARBA00022553"/>
    </source>
</evidence>
<evidence type="ECO:0000256" key="8">
    <source>
        <dbReference type="ARBA" id="ARBA00022741"/>
    </source>
</evidence>
<dbReference type="SMART" id="SM00387">
    <property type="entry name" value="HATPase_c"/>
    <property type="match status" value="1"/>
</dbReference>
<keyword evidence="5" id="KW-0597">Phosphoprotein</keyword>
<evidence type="ECO:0000256" key="14">
    <source>
        <dbReference type="SAM" id="Phobius"/>
    </source>
</evidence>
<keyword evidence="6" id="KW-0808">Transferase</keyword>
<evidence type="ECO:0000313" key="18">
    <source>
        <dbReference type="Proteomes" id="UP001281656"/>
    </source>
</evidence>
<dbReference type="EMBL" id="JARUJP010000019">
    <property type="protein sequence ID" value="MDW8802393.1"/>
    <property type="molecule type" value="Genomic_DNA"/>
</dbReference>
<gene>
    <name evidence="17" type="ORF">P8V03_14680</name>
</gene>
<feature type="transmembrane region" description="Helical" evidence="14">
    <location>
        <begin position="177"/>
        <end position="199"/>
    </location>
</feature>
<organism evidence="17 18">
    <name type="scientific">Clostridium tanneri</name>
    <dbReference type="NCBI Taxonomy" id="3037988"/>
    <lineage>
        <taxon>Bacteria</taxon>
        <taxon>Bacillati</taxon>
        <taxon>Bacillota</taxon>
        <taxon>Clostridia</taxon>
        <taxon>Eubacteriales</taxon>
        <taxon>Clostridiaceae</taxon>
        <taxon>Clostridium</taxon>
    </lineage>
</organism>
<evidence type="ECO:0000256" key="7">
    <source>
        <dbReference type="ARBA" id="ARBA00022692"/>
    </source>
</evidence>